<evidence type="ECO:0000313" key="5">
    <source>
        <dbReference type="EMBL" id="SEM21398.1"/>
    </source>
</evidence>
<organism evidence="5 6">
    <name type="scientific">Stigmatella aurantiaca</name>
    <dbReference type="NCBI Taxonomy" id="41"/>
    <lineage>
        <taxon>Bacteria</taxon>
        <taxon>Pseudomonadati</taxon>
        <taxon>Myxococcota</taxon>
        <taxon>Myxococcia</taxon>
        <taxon>Myxococcales</taxon>
        <taxon>Cystobacterineae</taxon>
        <taxon>Archangiaceae</taxon>
        <taxon>Stigmatella</taxon>
    </lineage>
</organism>
<dbReference type="GO" id="GO:0005829">
    <property type="term" value="C:cytosol"/>
    <property type="evidence" value="ECO:0007669"/>
    <property type="project" value="TreeGrafter"/>
</dbReference>
<dbReference type="Pfam" id="PF07804">
    <property type="entry name" value="HipA_C"/>
    <property type="match status" value="1"/>
</dbReference>
<dbReference type="GO" id="GO:0004674">
    <property type="term" value="F:protein serine/threonine kinase activity"/>
    <property type="evidence" value="ECO:0007669"/>
    <property type="project" value="TreeGrafter"/>
</dbReference>
<accession>A0A1H7WK96</accession>
<keyword evidence="2" id="KW-0808">Transferase</keyword>
<evidence type="ECO:0000256" key="3">
    <source>
        <dbReference type="ARBA" id="ARBA00022777"/>
    </source>
</evidence>
<dbReference type="InterPro" id="IPR012893">
    <property type="entry name" value="HipA-like_C"/>
</dbReference>
<evidence type="ECO:0000259" key="4">
    <source>
        <dbReference type="Pfam" id="PF07804"/>
    </source>
</evidence>
<dbReference type="PANTHER" id="PTHR37419:SF8">
    <property type="entry name" value="TOXIN YJJJ"/>
    <property type="match status" value="1"/>
</dbReference>
<dbReference type="PANTHER" id="PTHR37419">
    <property type="entry name" value="SERINE/THREONINE-PROTEIN KINASE TOXIN HIPA"/>
    <property type="match status" value="1"/>
</dbReference>
<keyword evidence="6" id="KW-1185">Reference proteome</keyword>
<keyword evidence="3" id="KW-0418">Kinase</keyword>
<name>A0A1H7WK96_STIAU</name>
<feature type="domain" description="HipA-like C-terminal" evidence="4">
    <location>
        <begin position="84"/>
        <end position="253"/>
    </location>
</feature>
<sequence length="319" mass="34979">MSPQGYIGRGFTARHPELELPHRITDWTSGHMLLALAQRGEDCTGDLIIGNASLDRFLAHKALPASRSDYPQIAQAALSGQPGSSAGGEHPKFATYAEGRHVIVKFAGGDDSAATQRWKDLLVCERYALDAVRAAGFPAAQAQTVDAGTYRFLEVTRFDRVGLRGRKALLSLRAIDNKYFGYQDSWTQAALRLLAGQHLPAEDARMMRWLDTFGQLIGNTDRHFGNLSFFVEGHLKFRLAPVYDMLPMVFAPHGTALVERPFVPAPPSASTLDVWGRAARCAREYWGTLASSSELSSAFRKRCAQAGDAVAHLLHESPV</sequence>
<comment type="similarity">
    <text evidence="1">Belongs to the HipA Ser/Thr kinase family.</text>
</comment>
<dbReference type="Gene3D" id="1.10.1070.20">
    <property type="match status" value="1"/>
</dbReference>
<dbReference type="EMBL" id="FOAP01000013">
    <property type="protein sequence ID" value="SEM21398.1"/>
    <property type="molecule type" value="Genomic_DNA"/>
</dbReference>
<protein>
    <submittedName>
        <fullName evidence="5">HipA-like N-terminal domain-containing protein</fullName>
    </submittedName>
</protein>
<dbReference type="RefSeq" id="WP_245768753.1">
    <property type="nucleotide sequence ID" value="NZ_FOAP01000013.1"/>
</dbReference>
<dbReference type="InterPro" id="IPR052028">
    <property type="entry name" value="HipA_Ser/Thr_kinase"/>
</dbReference>
<gene>
    <name evidence="5" type="ORF">SAMN05444354_11333</name>
</gene>
<evidence type="ECO:0000256" key="2">
    <source>
        <dbReference type="ARBA" id="ARBA00022679"/>
    </source>
</evidence>
<dbReference type="AlphaFoldDB" id="A0A1H7WK96"/>
<dbReference type="Proteomes" id="UP000182719">
    <property type="component" value="Unassembled WGS sequence"/>
</dbReference>
<evidence type="ECO:0000313" key="6">
    <source>
        <dbReference type="Proteomes" id="UP000182719"/>
    </source>
</evidence>
<reference evidence="6" key="1">
    <citation type="submission" date="2016-10" db="EMBL/GenBank/DDBJ databases">
        <authorList>
            <person name="Varghese N."/>
            <person name="Submissions S."/>
        </authorList>
    </citation>
    <scope>NUCLEOTIDE SEQUENCE [LARGE SCALE GENOMIC DNA]</scope>
    <source>
        <strain evidence="6">DSM 17044</strain>
    </source>
</reference>
<proteinExistence type="inferred from homology"/>
<evidence type="ECO:0000256" key="1">
    <source>
        <dbReference type="ARBA" id="ARBA00010164"/>
    </source>
</evidence>